<organism evidence="1 2">
    <name type="scientific">Shewanella youngdeokensis</name>
    <dbReference type="NCBI Taxonomy" id="2999068"/>
    <lineage>
        <taxon>Bacteria</taxon>
        <taxon>Pseudomonadati</taxon>
        <taxon>Pseudomonadota</taxon>
        <taxon>Gammaproteobacteria</taxon>
        <taxon>Alteromonadales</taxon>
        <taxon>Shewanellaceae</taxon>
        <taxon>Shewanella</taxon>
    </lineage>
</organism>
<evidence type="ECO:0000313" key="2">
    <source>
        <dbReference type="Proteomes" id="UP001529491"/>
    </source>
</evidence>
<proteinExistence type="predicted"/>
<sequence>MTVLLNSGVYQGDVKHRRYHPHQHSFDYQMAMLVLDLDELYLVEQLSWLFSTSGVAPLSFKQADYLSGLDPTDNNSGSPVMPSNLKGRVLNEVAKLGGKTECNRVVFVGQVRHFGIYFSPINCFFCYQGTAVQYMLAEVSNTPWNQRHYYLVDLNDPKPTDKAFHVSPFMDLNMQYIWRITPPSSSVKIGIESRNPQKLFDANLCLSRREMSHINLRKMLLQYPLMTLKIVQGIYWQALKLFIKRVPFIGHPGKSVEKL</sequence>
<gene>
    <name evidence="1" type="ORF">RGE70_09160</name>
</gene>
<protein>
    <submittedName>
        <fullName evidence="1">DUF1365 domain-containing protein</fullName>
    </submittedName>
</protein>
<dbReference type="PANTHER" id="PTHR33973:SF4">
    <property type="entry name" value="OS07G0153300 PROTEIN"/>
    <property type="match status" value="1"/>
</dbReference>
<dbReference type="InterPro" id="IPR010775">
    <property type="entry name" value="DUF1365"/>
</dbReference>
<keyword evidence="2" id="KW-1185">Reference proteome</keyword>
<name>A0ABZ0K2X1_9GAMM</name>
<dbReference type="PANTHER" id="PTHR33973">
    <property type="entry name" value="OS07G0153300 PROTEIN"/>
    <property type="match status" value="1"/>
</dbReference>
<evidence type="ECO:0000313" key="1">
    <source>
        <dbReference type="EMBL" id="WOT06885.1"/>
    </source>
</evidence>
<dbReference type="Pfam" id="PF07103">
    <property type="entry name" value="DUF1365"/>
    <property type="match status" value="1"/>
</dbReference>
<dbReference type="Proteomes" id="UP001529491">
    <property type="component" value="Chromosome"/>
</dbReference>
<reference evidence="1 2" key="1">
    <citation type="submission" date="2023-10" db="EMBL/GenBank/DDBJ databases">
        <title>Complete genome sequence of Shewanella sp. DAU334.</title>
        <authorList>
            <person name="Lee Y.-S."/>
            <person name="Jeong H.-R."/>
            <person name="Hwang E.-J."/>
            <person name="Choi Y.-L."/>
            <person name="Kim G.-D."/>
        </authorList>
    </citation>
    <scope>NUCLEOTIDE SEQUENCE [LARGE SCALE GENOMIC DNA]</scope>
    <source>
        <strain evidence="1 2">DAU334</strain>
    </source>
</reference>
<dbReference type="EMBL" id="CP136522">
    <property type="protein sequence ID" value="WOT06885.1"/>
    <property type="molecule type" value="Genomic_DNA"/>
</dbReference>
<accession>A0ABZ0K2X1</accession>
<dbReference type="RefSeq" id="WP_310471157.1">
    <property type="nucleotide sequence ID" value="NZ_CP136522.1"/>
</dbReference>